<feature type="domain" description="ABC transporter" evidence="9">
    <location>
        <begin position="2"/>
        <end position="229"/>
    </location>
</feature>
<dbReference type="InterPro" id="IPR003593">
    <property type="entry name" value="AAA+_ATPase"/>
</dbReference>
<keyword evidence="5" id="KW-0547">Nucleotide-binding</keyword>
<keyword evidence="7" id="KW-1278">Translocase</keyword>
<dbReference type="PANTHER" id="PTHR42788:SF18">
    <property type="entry name" value="TAURINE IMPORT ATP-BINDING PROTEIN TAUB"/>
    <property type="match status" value="1"/>
</dbReference>
<evidence type="ECO:0000256" key="3">
    <source>
        <dbReference type="ARBA" id="ARBA00022475"/>
    </source>
</evidence>
<keyword evidence="3" id="KW-1003">Cell membrane</keyword>
<dbReference type="Gene3D" id="3.40.50.300">
    <property type="entry name" value="P-loop containing nucleotide triphosphate hydrolases"/>
    <property type="match status" value="1"/>
</dbReference>
<evidence type="ECO:0000256" key="1">
    <source>
        <dbReference type="ARBA" id="ARBA00005417"/>
    </source>
</evidence>
<evidence type="ECO:0000313" key="11">
    <source>
        <dbReference type="Proteomes" id="UP000696184"/>
    </source>
</evidence>
<dbReference type="RefSeq" id="WP_198688725.1">
    <property type="nucleotide sequence ID" value="NZ_CAWPUD010000018.1"/>
</dbReference>
<dbReference type="EMBL" id="JACOII010000021">
    <property type="protein sequence ID" value="MBI6547943.1"/>
    <property type="molecule type" value="Genomic_DNA"/>
</dbReference>
<dbReference type="PROSITE" id="PS00211">
    <property type="entry name" value="ABC_TRANSPORTER_1"/>
    <property type="match status" value="1"/>
</dbReference>
<dbReference type="InterPro" id="IPR027417">
    <property type="entry name" value="P-loop_NTPase"/>
</dbReference>
<gene>
    <name evidence="10" type="primary">tauB</name>
    <name evidence="10" type="ORF">H8A87_04200</name>
</gene>
<dbReference type="SUPFAM" id="SSF52540">
    <property type="entry name" value="P-loop containing nucleoside triphosphate hydrolases"/>
    <property type="match status" value="1"/>
</dbReference>
<dbReference type="CDD" id="cd03293">
    <property type="entry name" value="ABC_NrtD_SsuB_transporters"/>
    <property type="match status" value="1"/>
</dbReference>
<dbReference type="InterPro" id="IPR050166">
    <property type="entry name" value="ABC_transporter_ATP-bind"/>
</dbReference>
<keyword evidence="2" id="KW-0813">Transport</keyword>
<comment type="similarity">
    <text evidence="1">Belongs to the ABC transporter superfamily.</text>
</comment>
<dbReference type="InterPro" id="IPR017871">
    <property type="entry name" value="ABC_transporter-like_CS"/>
</dbReference>
<dbReference type="InterPro" id="IPR003439">
    <property type="entry name" value="ABC_transporter-like_ATP-bd"/>
</dbReference>
<keyword evidence="8" id="KW-0472">Membrane</keyword>
<evidence type="ECO:0000256" key="2">
    <source>
        <dbReference type="ARBA" id="ARBA00022448"/>
    </source>
</evidence>
<proteinExistence type="inferred from homology"/>
<dbReference type="Pfam" id="PF00005">
    <property type="entry name" value="ABC_tran"/>
    <property type="match status" value="1"/>
</dbReference>
<keyword evidence="4" id="KW-0997">Cell inner membrane</keyword>
<keyword evidence="6 10" id="KW-0067">ATP-binding</keyword>
<dbReference type="SMART" id="SM00382">
    <property type="entry name" value="AAA"/>
    <property type="match status" value="1"/>
</dbReference>
<evidence type="ECO:0000313" key="10">
    <source>
        <dbReference type="EMBL" id="MBI6547943.1"/>
    </source>
</evidence>
<dbReference type="PROSITE" id="PS50893">
    <property type="entry name" value="ABC_TRANSPORTER_2"/>
    <property type="match status" value="1"/>
</dbReference>
<organism evidence="10 11">
    <name type="scientific">Xenorhabdus lircayensis</name>
    <dbReference type="NCBI Taxonomy" id="2763499"/>
    <lineage>
        <taxon>Bacteria</taxon>
        <taxon>Pseudomonadati</taxon>
        <taxon>Pseudomonadota</taxon>
        <taxon>Gammaproteobacteria</taxon>
        <taxon>Enterobacterales</taxon>
        <taxon>Morganellaceae</taxon>
        <taxon>Xenorhabdus</taxon>
    </lineage>
</organism>
<dbReference type="Proteomes" id="UP000696184">
    <property type="component" value="Unassembled WGS sequence"/>
</dbReference>
<evidence type="ECO:0000256" key="8">
    <source>
        <dbReference type="ARBA" id="ARBA00023136"/>
    </source>
</evidence>
<keyword evidence="11" id="KW-1185">Reference proteome</keyword>
<dbReference type="PANTHER" id="PTHR42788">
    <property type="entry name" value="TAURINE IMPORT ATP-BINDING PROTEIN-RELATED"/>
    <property type="match status" value="1"/>
</dbReference>
<name>A0ABS0U4P6_9GAMM</name>
<reference evidence="10 11" key="1">
    <citation type="submission" date="2020-08" db="EMBL/GenBank/DDBJ databases">
        <title>Description of Xenorhabdus lircayensis sp. nov., the symbiotic bacterium associated with the entomopathogenic nematode Steirnernema unicornum.</title>
        <authorList>
            <person name="Castaneda-Alvarez C."/>
            <person name="Prodan S."/>
            <person name="Zamorano A."/>
            <person name="San-Blas E."/>
            <person name="Aballay E."/>
        </authorList>
    </citation>
    <scope>NUCLEOTIDE SEQUENCE [LARGE SCALE GENOMIC DNA]</scope>
    <source>
        <strain evidence="10 11">VLS</strain>
    </source>
</reference>
<comment type="caution">
    <text evidence="10">The sequence shown here is derived from an EMBL/GenBank/DDBJ whole genome shotgun (WGS) entry which is preliminary data.</text>
</comment>
<evidence type="ECO:0000256" key="5">
    <source>
        <dbReference type="ARBA" id="ARBA00022741"/>
    </source>
</evidence>
<evidence type="ECO:0000256" key="6">
    <source>
        <dbReference type="ARBA" id="ARBA00022840"/>
    </source>
</evidence>
<sequence>MLSINHLSMKYQNRLVLHNISFDIKPEKFVVIQGPSGCGKTTLLNLIAGFQQPSSGQILLNGIPLTEPGHERGVIFQGDGLMPWLNVIDNVALGLKFAGIAKQGRLNIARELLFQVGLAEYETAQIWQLSGGQRQRVGIARALAINPQILLLDEPFGALDIYTRAQMQELLLKLWHSAGKQCLLITHDIEEAIFMAEELYLLASSPGQIVERMTLDFSRRFIQGESSRHIKSDPQFIACREYVQDKIFSNWEGRR</sequence>
<dbReference type="GO" id="GO:0005524">
    <property type="term" value="F:ATP binding"/>
    <property type="evidence" value="ECO:0007669"/>
    <property type="project" value="UniProtKB-KW"/>
</dbReference>
<evidence type="ECO:0000259" key="9">
    <source>
        <dbReference type="PROSITE" id="PS50893"/>
    </source>
</evidence>
<accession>A0ABS0U4P6</accession>
<evidence type="ECO:0000256" key="4">
    <source>
        <dbReference type="ARBA" id="ARBA00022519"/>
    </source>
</evidence>
<protein>
    <submittedName>
        <fullName evidence="10">Taurine ABC transporter ATP-binding subunit</fullName>
    </submittedName>
</protein>
<evidence type="ECO:0000256" key="7">
    <source>
        <dbReference type="ARBA" id="ARBA00022967"/>
    </source>
</evidence>
<dbReference type="NCBIfam" id="NF008421">
    <property type="entry name" value="PRK11248.1"/>
    <property type="match status" value="1"/>
</dbReference>